<dbReference type="PANTHER" id="PTHR45629:SF7">
    <property type="entry name" value="DNA EXCISION REPAIR PROTEIN ERCC-6-RELATED"/>
    <property type="match status" value="1"/>
</dbReference>
<dbReference type="InterPro" id="IPR057931">
    <property type="entry name" value="RHH_ERCC6L2"/>
</dbReference>
<comment type="subcellular location">
    <subcellularLocation>
        <location evidence="1">Nucleus</location>
    </subcellularLocation>
</comment>
<feature type="region of interest" description="Disordered" evidence="5">
    <location>
        <begin position="1097"/>
        <end position="1270"/>
    </location>
</feature>
<accession>A0A9D3M2A8</accession>
<evidence type="ECO:0000313" key="9">
    <source>
        <dbReference type="Proteomes" id="UP001044222"/>
    </source>
</evidence>
<dbReference type="InterPro" id="IPR029256">
    <property type="entry name" value="Heliccase-ass-bd"/>
</dbReference>
<dbReference type="GO" id="GO:0004386">
    <property type="term" value="F:helicase activity"/>
    <property type="evidence" value="ECO:0007669"/>
    <property type="project" value="UniProtKB-KW"/>
</dbReference>
<proteinExistence type="predicted"/>
<evidence type="ECO:0000256" key="3">
    <source>
        <dbReference type="ARBA" id="ARBA00022806"/>
    </source>
</evidence>
<dbReference type="InterPro" id="IPR014001">
    <property type="entry name" value="Helicase_ATP-bd"/>
</dbReference>
<evidence type="ECO:0000313" key="8">
    <source>
        <dbReference type="EMBL" id="KAG5841264.1"/>
    </source>
</evidence>
<evidence type="ECO:0000256" key="1">
    <source>
        <dbReference type="ARBA" id="ARBA00004123"/>
    </source>
</evidence>
<feature type="compositionally biased region" description="Basic and acidic residues" evidence="5">
    <location>
        <begin position="711"/>
        <end position="722"/>
    </location>
</feature>
<dbReference type="InterPro" id="IPR050496">
    <property type="entry name" value="SNF2_RAD54_helicase_repair"/>
</dbReference>
<dbReference type="InterPro" id="IPR058052">
    <property type="entry name" value="DEXHc_ERCC6L2"/>
</dbReference>
<evidence type="ECO:0000259" key="7">
    <source>
        <dbReference type="PROSITE" id="PS51194"/>
    </source>
</evidence>
<dbReference type="InterPro" id="IPR000330">
    <property type="entry name" value="SNF2_N"/>
</dbReference>
<dbReference type="Pfam" id="PF00176">
    <property type="entry name" value="SNF2-rel_dom"/>
    <property type="match status" value="1"/>
</dbReference>
<dbReference type="Gene3D" id="3.40.50.300">
    <property type="entry name" value="P-loop containing nucleotide triphosphate hydrolases"/>
    <property type="match status" value="1"/>
</dbReference>
<feature type="region of interest" description="Disordered" evidence="5">
    <location>
        <begin position="1003"/>
        <end position="1023"/>
    </location>
</feature>
<keyword evidence="3" id="KW-0347">Helicase</keyword>
<keyword evidence="3" id="KW-0547">Nucleotide-binding</keyword>
<keyword evidence="4" id="KW-0539">Nucleus</keyword>
<dbReference type="FunFam" id="3.40.50.10810:FF:000019">
    <property type="entry name" value="DNA excision repair protein ERCC-6-like 2 isoform X1"/>
    <property type="match status" value="1"/>
</dbReference>
<evidence type="ECO:0000256" key="2">
    <source>
        <dbReference type="ARBA" id="ARBA00022801"/>
    </source>
</evidence>
<evidence type="ECO:0008006" key="10">
    <source>
        <dbReference type="Google" id="ProtNLM"/>
    </source>
</evidence>
<dbReference type="CDD" id="cd18005">
    <property type="entry name" value="DEXHc_ERCC6L2"/>
    <property type="match status" value="1"/>
</dbReference>
<dbReference type="SMART" id="SM00487">
    <property type="entry name" value="DEXDc"/>
    <property type="match status" value="1"/>
</dbReference>
<feature type="region of interest" description="Disordered" evidence="5">
    <location>
        <begin position="809"/>
        <end position="936"/>
    </location>
</feature>
<dbReference type="Pfam" id="PF00271">
    <property type="entry name" value="Helicase_C"/>
    <property type="match status" value="1"/>
</dbReference>
<dbReference type="PANTHER" id="PTHR45629">
    <property type="entry name" value="SNF2/RAD54 FAMILY MEMBER"/>
    <property type="match status" value="1"/>
</dbReference>
<dbReference type="Gene3D" id="3.40.50.10810">
    <property type="entry name" value="Tandem AAA-ATPase domain"/>
    <property type="match status" value="1"/>
</dbReference>
<feature type="domain" description="Helicase C-terminal" evidence="7">
    <location>
        <begin position="507"/>
        <end position="664"/>
    </location>
</feature>
<dbReference type="InterPro" id="IPR049730">
    <property type="entry name" value="SNF2/RAD54-like_C"/>
</dbReference>
<dbReference type="GO" id="GO:0016787">
    <property type="term" value="F:hydrolase activity"/>
    <property type="evidence" value="ECO:0007669"/>
    <property type="project" value="UniProtKB-KW"/>
</dbReference>
<reference evidence="8" key="1">
    <citation type="submission" date="2021-01" db="EMBL/GenBank/DDBJ databases">
        <title>A chromosome-scale assembly of European eel, Anguilla anguilla.</title>
        <authorList>
            <person name="Henkel C."/>
            <person name="Jong-Raadsen S.A."/>
            <person name="Dufour S."/>
            <person name="Weltzien F.-A."/>
            <person name="Palstra A.P."/>
            <person name="Pelster B."/>
            <person name="Spaink H.P."/>
            <person name="Van Den Thillart G.E."/>
            <person name="Jansen H."/>
            <person name="Zahm M."/>
            <person name="Klopp C."/>
            <person name="Cedric C."/>
            <person name="Louis A."/>
            <person name="Berthelot C."/>
            <person name="Parey E."/>
            <person name="Roest Crollius H."/>
            <person name="Montfort J."/>
            <person name="Robinson-Rechavi M."/>
            <person name="Bucao C."/>
            <person name="Bouchez O."/>
            <person name="Gislard M."/>
            <person name="Lluch J."/>
            <person name="Milhes M."/>
            <person name="Lampietro C."/>
            <person name="Lopez Roques C."/>
            <person name="Donnadieu C."/>
            <person name="Braasch I."/>
            <person name="Desvignes T."/>
            <person name="Postlethwait J."/>
            <person name="Bobe J."/>
            <person name="Guiguen Y."/>
            <person name="Dirks R."/>
        </authorList>
    </citation>
    <scope>NUCLEOTIDE SEQUENCE</scope>
    <source>
        <strain evidence="8">Tag_6206</strain>
        <tissue evidence="8">Liver</tissue>
    </source>
</reference>
<feature type="region of interest" description="Disordered" evidence="5">
    <location>
        <begin position="710"/>
        <end position="793"/>
    </location>
</feature>
<dbReference type="PROSITE" id="PS51192">
    <property type="entry name" value="HELICASE_ATP_BIND_1"/>
    <property type="match status" value="1"/>
</dbReference>
<organism evidence="8 9">
    <name type="scientific">Anguilla anguilla</name>
    <name type="common">European freshwater eel</name>
    <name type="synonym">Muraena anguilla</name>
    <dbReference type="NCBI Taxonomy" id="7936"/>
    <lineage>
        <taxon>Eukaryota</taxon>
        <taxon>Metazoa</taxon>
        <taxon>Chordata</taxon>
        <taxon>Craniata</taxon>
        <taxon>Vertebrata</taxon>
        <taxon>Euteleostomi</taxon>
        <taxon>Actinopterygii</taxon>
        <taxon>Neopterygii</taxon>
        <taxon>Teleostei</taxon>
        <taxon>Anguilliformes</taxon>
        <taxon>Anguillidae</taxon>
        <taxon>Anguilla</taxon>
    </lineage>
</organism>
<dbReference type="PROSITE" id="PS51194">
    <property type="entry name" value="HELICASE_CTER"/>
    <property type="match status" value="1"/>
</dbReference>
<dbReference type="InterPro" id="IPR001650">
    <property type="entry name" value="Helicase_C-like"/>
</dbReference>
<evidence type="ECO:0000256" key="4">
    <source>
        <dbReference type="ARBA" id="ARBA00023242"/>
    </source>
</evidence>
<keyword evidence="9" id="KW-1185">Reference proteome</keyword>
<dbReference type="CDD" id="cd18793">
    <property type="entry name" value="SF2_C_SNF"/>
    <property type="match status" value="1"/>
</dbReference>
<dbReference type="Proteomes" id="UP001044222">
    <property type="component" value="Chromosome 10"/>
</dbReference>
<feature type="domain" description="Helicase ATP-binding" evidence="6">
    <location>
        <begin position="131"/>
        <end position="315"/>
    </location>
</feature>
<comment type="caution">
    <text evidence="8">The sequence shown here is derived from an EMBL/GenBank/DDBJ whole genome shotgun (WGS) entry which is preliminary data.</text>
</comment>
<keyword evidence="3" id="KW-0067">ATP-binding</keyword>
<feature type="compositionally biased region" description="Low complexity" evidence="5">
    <location>
        <begin position="1117"/>
        <end position="1134"/>
    </location>
</feature>
<evidence type="ECO:0000256" key="5">
    <source>
        <dbReference type="SAM" id="MobiDB-lite"/>
    </source>
</evidence>
<dbReference type="SUPFAM" id="SSF52540">
    <property type="entry name" value="P-loop containing nucleoside triphosphate hydrolases"/>
    <property type="match status" value="2"/>
</dbReference>
<feature type="compositionally biased region" description="Gly residues" evidence="5">
    <location>
        <begin position="731"/>
        <end position="750"/>
    </location>
</feature>
<protein>
    <recommendedName>
        <fullName evidence="10">DNA excision repair protein ERCC-6-like 2</fullName>
    </recommendedName>
</protein>
<dbReference type="Pfam" id="PF14773">
    <property type="entry name" value="VIGSSK"/>
    <property type="match status" value="1"/>
</dbReference>
<dbReference type="GO" id="GO:0005524">
    <property type="term" value="F:ATP binding"/>
    <property type="evidence" value="ECO:0007669"/>
    <property type="project" value="InterPro"/>
</dbReference>
<evidence type="ECO:0000259" key="6">
    <source>
        <dbReference type="PROSITE" id="PS51192"/>
    </source>
</evidence>
<dbReference type="SMART" id="SM00490">
    <property type="entry name" value="HELICc"/>
    <property type="match status" value="1"/>
</dbReference>
<dbReference type="InterPro" id="IPR027417">
    <property type="entry name" value="P-loop_NTPase"/>
</dbReference>
<dbReference type="Pfam" id="PF25806">
    <property type="entry name" value="RHH_ERCC6L2"/>
    <property type="match status" value="1"/>
</dbReference>
<gene>
    <name evidence="8" type="ORF">ANANG_G00197710</name>
</gene>
<name>A0A9D3M2A8_ANGAN</name>
<dbReference type="InterPro" id="IPR038718">
    <property type="entry name" value="SNF2-like_sf"/>
</dbReference>
<feature type="compositionally biased region" description="Basic and acidic residues" evidence="5">
    <location>
        <begin position="767"/>
        <end position="780"/>
    </location>
</feature>
<keyword evidence="2" id="KW-0378">Hydrolase</keyword>
<sequence length="1328" mass="146928">MATESAIRSDPQEVKWSIGDRCLAPHPREKRLCEATVQRLAVTEDGQPGALVRFACHYDEDNDDEEEDGIFPLSELRKAASSLYEKPLFHNNQSLPGASVPYALSRDDASIPYTINRYLRDYQREGAKFIYDSYAHGRGCVLGDDMGLGKTIQVIAFLAAALHKTGTWQDVENNAPHFLLSQVSSEKRKTQKVFLVVAPLSVLYNWKDELDTWGHFRSLIVHGARKDEEFARLRRARCEVALTTYETLRLCLDQFNSISWSAVIVDEAHKIKNPNSQITQAMKGMRCKVRVGLTGTILQNNLEELWCVMDWAVPGCLGSLGHFKNRFADPIERGQKHSTTKRNLAMGRRAVELLARRLSRWFLRRTKALISGQLPRKDDRVVYCSMTEFQEAVYRAVLDSEDVTLLLRSGEKCSCSSGRPRKKCCFKNNSKGVPVRFLYFSYLAILRKLSNHVALLQPKGGTSKKQEQYVNDICEKVFQKFPDFMQRQREAAFEAMSDPVYSGKMKVLQKLLKHFVQNKDKVLLFSLSTRLLDILESHCMAEGVEFRRLDGNTKAKERVKIVREFNSSPDINLCLVSTMAGGLGLNFVGANIVVLFDPTWNPANDLQAIDRAYRIGQCRDVTVFRLISLGSVEEVIYLRQVYKQQLQSSVLGKEHARRYFEAVQGSDGHRGELFGIRNLFRLQTRGTCLTRQILEREGRVEVGVMTARTHATAEESAHEERTSGSGPSEPGVGGEAGQGAESGVGPGAGKPWGFWTSAAPARGRTAMRKDEGRREEEEAWRGAGLRPSGPAHLSLFQHGFSKLLQGVDRLGAGQGDDSDSQEESGGQNDDPPGDTPLLFLGGARETQRLETQGGCFTERRVRRAPPEPSGGIETAPRSSAHVRFRESPDIQGSTSSEDDLPAKKPRPGRDFTALKSRCRPGPPPSPRRRPAEEAASGTIDRLLGGVREVAYLHSNQRVVGSSKAEDQISRAALRHVFQHRKYSQVAANQLLDSMEVLSGQTQALSPPEQIGAGGRREGGGDGQHVEHPVTHSLRAIRHTQNTTVIMGETPSAICRKQLEEMACFFEAASVTDFARDVLRSASARRQARLRQFYRGRNPELGGFLDQMLPEPATPQREPASSTPGPSSSSSSSSSARERRPGSGRLRRPTAFDLNAEDPVPDPHPPEPSAEEGGVGGGGRGLCLRVPHPKKTCLSPRVRPRSQDPSQNPPPAPRPNWVSGSTAEPRQSPGGPAGGHGTPQNPKTRGAAPNRRHRPAPGPGPAPRKTSRKDFWDILNDGDEESLNQLADPSRAEKICRQAGVAATTKPKSAAANDGARLWKKNEKFLWKR</sequence>
<dbReference type="EMBL" id="JAFIRN010000010">
    <property type="protein sequence ID" value="KAG5841264.1"/>
    <property type="molecule type" value="Genomic_DNA"/>
</dbReference>
<dbReference type="GO" id="GO:0005634">
    <property type="term" value="C:nucleus"/>
    <property type="evidence" value="ECO:0007669"/>
    <property type="project" value="UniProtKB-SubCell"/>
</dbReference>
<feature type="compositionally biased region" description="Basic and acidic residues" evidence="5">
    <location>
        <begin position="1014"/>
        <end position="1023"/>
    </location>
</feature>